<protein>
    <submittedName>
        <fullName evidence="1">Uncharacterized protein</fullName>
    </submittedName>
</protein>
<name>A0A401RP38_CHIPU</name>
<sequence>MCLYRADPDTESLLCAENAHFVFFTFDALSAPGHVKNIMYSSGKLKYHLPFVTDLAIVIGNITPTLEMSVPINVTLSINQNAAEILSSFPGKALSSDEGNKAEVYAIITQHLTHLEDAAQMMAADAVTQGELKVVSDIQGIACVATIVLRGSRSGMDADHLENKYKVKPRLVSDVLTISISGFKKGKLSTAVSLQFTQSEVRYSLLYRH</sequence>
<dbReference type="Proteomes" id="UP000287033">
    <property type="component" value="Unassembled WGS sequence"/>
</dbReference>
<proteinExistence type="predicted"/>
<evidence type="ECO:0000313" key="1">
    <source>
        <dbReference type="EMBL" id="GCC19846.1"/>
    </source>
</evidence>
<comment type="caution">
    <text evidence="1">The sequence shown here is derived from an EMBL/GenBank/DDBJ whole genome shotgun (WGS) entry which is preliminary data.</text>
</comment>
<gene>
    <name evidence="1" type="ORF">chiPu_0021178</name>
</gene>
<dbReference type="EMBL" id="BEZZ01003478">
    <property type="protein sequence ID" value="GCC19846.1"/>
    <property type="molecule type" value="Genomic_DNA"/>
</dbReference>
<keyword evidence="2" id="KW-1185">Reference proteome</keyword>
<accession>A0A401RP38</accession>
<evidence type="ECO:0000313" key="2">
    <source>
        <dbReference type="Proteomes" id="UP000287033"/>
    </source>
</evidence>
<dbReference type="AlphaFoldDB" id="A0A401RP38"/>
<organism evidence="1 2">
    <name type="scientific">Chiloscyllium punctatum</name>
    <name type="common">Brownbanded bambooshark</name>
    <name type="synonym">Hemiscyllium punctatum</name>
    <dbReference type="NCBI Taxonomy" id="137246"/>
    <lineage>
        <taxon>Eukaryota</taxon>
        <taxon>Metazoa</taxon>
        <taxon>Chordata</taxon>
        <taxon>Craniata</taxon>
        <taxon>Vertebrata</taxon>
        <taxon>Chondrichthyes</taxon>
        <taxon>Elasmobranchii</taxon>
        <taxon>Galeomorphii</taxon>
        <taxon>Galeoidea</taxon>
        <taxon>Orectolobiformes</taxon>
        <taxon>Hemiscylliidae</taxon>
        <taxon>Chiloscyllium</taxon>
    </lineage>
</organism>
<reference evidence="1 2" key="1">
    <citation type="journal article" date="2018" name="Nat. Ecol. Evol.">
        <title>Shark genomes provide insights into elasmobranch evolution and the origin of vertebrates.</title>
        <authorList>
            <person name="Hara Y"/>
            <person name="Yamaguchi K"/>
            <person name="Onimaru K"/>
            <person name="Kadota M"/>
            <person name="Koyanagi M"/>
            <person name="Keeley SD"/>
            <person name="Tatsumi K"/>
            <person name="Tanaka K"/>
            <person name="Motone F"/>
            <person name="Kageyama Y"/>
            <person name="Nozu R"/>
            <person name="Adachi N"/>
            <person name="Nishimura O"/>
            <person name="Nakagawa R"/>
            <person name="Tanegashima C"/>
            <person name="Kiyatake I"/>
            <person name="Matsumoto R"/>
            <person name="Murakumo K"/>
            <person name="Nishida K"/>
            <person name="Terakita A"/>
            <person name="Kuratani S"/>
            <person name="Sato K"/>
            <person name="Hyodo S Kuraku.S."/>
        </authorList>
    </citation>
    <scope>NUCLEOTIDE SEQUENCE [LARGE SCALE GENOMIC DNA]</scope>
</reference>